<evidence type="ECO:0000313" key="4">
    <source>
        <dbReference type="Proteomes" id="UP000267654"/>
    </source>
</evidence>
<reference evidence="3 4" key="1">
    <citation type="submission" date="2018-06" db="EMBL/GenBank/DDBJ databases">
        <title>Extensive metabolic versatility and redundancy in microbially diverse, dynamic hydrothermal sediments.</title>
        <authorList>
            <person name="Dombrowski N."/>
            <person name="Teske A."/>
            <person name="Baker B.J."/>
        </authorList>
    </citation>
    <scope>NUCLEOTIDE SEQUENCE [LARGE SCALE GENOMIC DNA]</scope>
    <source>
        <strain evidence="3">B19_G9</strain>
    </source>
</reference>
<gene>
    <name evidence="3" type="ORF">DRI96_00435</name>
    <name evidence="2" type="ORF">ENG47_04690</name>
</gene>
<dbReference type="Proteomes" id="UP000885660">
    <property type="component" value="Unassembled WGS sequence"/>
</dbReference>
<feature type="transmembrane region" description="Helical" evidence="1">
    <location>
        <begin position="15"/>
        <end position="36"/>
    </location>
</feature>
<evidence type="ECO:0000256" key="1">
    <source>
        <dbReference type="SAM" id="Phobius"/>
    </source>
</evidence>
<dbReference type="EMBL" id="DRBC01000282">
    <property type="protein sequence ID" value="HDN85034.1"/>
    <property type="molecule type" value="Genomic_DNA"/>
</dbReference>
<dbReference type="EMBL" id="QMQB01000009">
    <property type="protein sequence ID" value="RLE15114.1"/>
    <property type="molecule type" value="Genomic_DNA"/>
</dbReference>
<evidence type="ECO:0000313" key="2">
    <source>
        <dbReference type="EMBL" id="HDN85034.1"/>
    </source>
</evidence>
<sequence length="77" mass="8648">MEGKDKVGSIFKLRFIQTLILIGLVVIGVVGSIFFFRFFLLLLAGIMGVVFILVLFSGFISLVERVVEKVKLKNNKK</sequence>
<name>A0A662DGX6_UNCAE</name>
<organism evidence="3 4">
    <name type="scientific">Aerophobetes bacterium</name>
    <dbReference type="NCBI Taxonomy" id="2030807"/>
    <lineage>
        <taxon>Bacteria</taxon>
        <taxon>Candidatus Aerophobota</taxon>
    </lineage>
</organism>
<keyword evidence="1" id="KW-0812">Transmembrane</keyword>
<evidence type="ECO:0000313" key="3">
    <source>
        <dbReference type="EMBL" id="RLE15114.1"/>
    </source>
</evidence>
<protein>
    <submittedName>
        <fullName evidence="3">Uncharacterized protein</fullName>
    </submittedName>
</protein>
<proteinExistence type="predicted"/>
<comment type="caution">
    <text evidence="3">The sequence shown here is derived from an EMBL/GenBank/DDBJ whole genome shotgun (WGS) entry which is preliminary data.</text>
</comment>
<keyword evidence="1" id="KW-1133">Transmembrane helix</keyword>
<keyword evidence="1" id="KW-0472">Membrane</keyword>
<reference evidence="2" key="2">
    <citation type="journal article" date="2020" name="mSystems">
        <title>Genome- and Community-Level Interaction Insights into Carbon Utilization and Element Cycling Functions of Hydrothermarchaeota in Hydrothermal Sediment.</title>
        <authorList>
            <person name="Zhou Z."/>
            <person name="Liu Y."/>
            <person name="Xu W."/>
            <person name="Pan J."/>
            <person name="Luo Z.H."/>
            <person name="Li M."/>
        </authorList>
    </citation>
    <scope>NUCLEOTIDE SEQUENCE [LARGE SCALE GENOMIC DNA]</scope>
    <source>
        <strain evidence="2">HyVt-219</strain>
    </source>
</reference>
<accession>A0A662DGX6</accession>
<dbReference type="AlphaFoldDB" id="A0A662DGX6"/>
<dbReference type="Proteomes" id="UP000267654">
    <property type="component" value="Unassembled WGS sequence"/>
</dbReference>
<feature type="transmembrane region" description="Helical" evidence="1">
    <location>
        <begin position="42"/>
        <end position="63"/>
    </location>
</feature>